<dbReference type="Gene3D" id="2.160.10.10">
    <property type="entry name" value="Hexapeptide repeat proteins"/>
    <property type="match status" value="1"/>
</dbReference>
<dbReference type="InterPro" id="IPR050179">
    <property type="entry name" value="Trans_hexapeptide_repeat"/>
</dbReference>
<proteinExistence type="inferred from homology"/>
<dbReference type="AlphaFoldDB" id="A0A4Y9LSD9"/>
<evidence type="ECO:0000256" key="1">
    <source>
        <dbReference type="ARBA" id="ARBA00007274"/>
    </source>
</evidence>
<comment type="similarity">
    <text evidence="1">Belongs to the transferase hexapeptide repeat family.</text>
</comment>
<feature type="site" description="Increases basicity of active site His" evidence="2">
    <location>
        <position position="129"/>
    </location>
</feature>
<dbReference type="OrthoDB" id="9815592at2"/>
<dbReference type="RefSeq" id="WP_135176036.1">
    <property type="nucleotide sequence ID" value="NZ_SPQT01000013.1"/>
</dbReference>
<sequence>MAKAYIFGAGGHARVIASFLDVAPVFVVQSLEGQAALPGSMMSEDDYFRELPLGDAYLGIGANAARDLCASRLRAAKVNMPPCIAPTAFVARDAEIESGAVIGAGAVIGSRALIGRDTIVNTLSSVDHDCILGALSQVTVGVTFGGGVRVGANCFFGMKSGVFPNRIIGDNVQVMAGSLISTDVEPNVMMGGNPAQLVKRIA</sequence>
<dbReference type="GO" id="GO:0016740">
    <property type="term" value="F:transferase activity"/>
    <property type="evidence" value="ECO:0007669"/>
    <property type="project" value="UniProtKB-KW"/>
</dbReference>
<evidence type="ECO:0000313" key="4">
    <source>
        <dbReference type="EMBL" id="TFV45859.1"/>
    </source>
</evidence>
<dbReference type="SUPFAM" id="SSF51161">
    <property type="entry name" value="Trimeric LpxA-like enzymes"/>
    <property type="match status" value="1"/>
</dbReference>
<evidence type="ECO:0000256" key="2">
    <source>
        <dbReference type="PIRSR" id="PIRSR620019-1"/>
    </source>
</evidence>
<protein>
    <submittedName>
        <fullName evidence="4">Acetyltransferase</fullName>
    </submittedName>
</protein>
<comment type="caution">
    <text evidence="4">The sequence shown here is derived from an EMBL/GenBank/DDBJ whole genome shotgun (WGS) entry which is preliminary data.</text>
</comment>
<dbReference type="Proteomes" id="UP000297966">
    <property type="component" value="Unassembled WGS sequence"/>
</dbReference>
<name>A0A4Y9LSD9_9BRAD</name>
<dbReference type="InterPro" id="IPR011004">
    <property type="entry name" value="Trimer_LpxA-like_sf"/>
</dbReference>
<reference evidence="4 5" key="1">
    <citation type="submission" date="2019-03" db="EMBL/GenBank/DDBJ databases">
        <title>Bradyrhizobium diversity isolated from nodules of Chamaecrista fasciculata.</title>
        <authorList>
            <person name="Klepa M.S."/>
            <person name="Urquiaga M.O."/>
            <person name="Hungria M."/>
            <person name="Delamuta J.R."/>
        </authorList>
    </citation>
    <scope>NUCLEOTIDE SEQUENCE [LARGE SCALE GENOMIC DNA]</scope>
    <source>
        <strain evidence="4 5">CNPSo 3448</strain>
    </source>
</reference>
<dbReference type="CDD" id="cd03360">
    <property type="entry name" value="LbH_AT_putative"/>
    <property type="match status" value="1"/>
</dbReference>
<dbReference type="InterPro" id="IPR020019">
    <property type="entry name" value="AcTrfase_PglD-like"/>
</dbReference>
<feature type="binding site" evidence="3">
    <location>
        <position position="61"/>
    </location>
    <ligand>
        <name>substrate</name>
    </ligand>
</feature>
<dbReference type="PANTHER" id="PTHR43300">
    <property type="entry name" value="ACETYLTRANSFERASE"/>
    <property type="match status" value="1"/>
</dbReference>
<accession>A0A4Y9LSD9</accession>
<organism evidence="4 5">
    <name type="scientific">Bradyrhizobium niftali</name>
    <dbReference type="NCBI Taxonomy" id="2560055"/>
    <lineage>
        <taxon>Bacteria</taxon>
        <taxon>Pseudomonadati</taxon>
        <taxon>Pseudomonadota</taxon>
        <taxon>Alphaproteobacteria</taxon>
        <taxon>Hyphomicrobiales</taxon>
        <taxon>Nitrobacteraceae</taxon>
        <taxon>Bradyrhizobium</taxon>
    </lineage>
</organism>
<keyword evidence="4" id="KW-0808">Transferase</keyword>
<gene>
    <name evidence="4" type="ORF">E4K65_22520</name>
</gene>
<evidence type="ECO:0000256" key="3">
    <source>
        <dbReference type="PIRSR" id="PIRSR620019-2"/>
    </source>
</evidence>
<dbReference type="PANTHER" id="PTHR43300:SF7">
    <property type="entry name" value="UDP-N-ACETYLBACILLOSAMINE N-ACETYLTRANSFERASE"/>
    <property type="match status" value="1"/>
</dbReference>
<evidence type="ECO:0000313" key="5">
    <source>
        <dbReference type="Proteomes" id="UP000297966"/>
    </source>
</evidence>
<keyword evidence="5" id="KW-1185">Reference proteome</keyword>
<feature type="active site" description="Proton acceptor" evidence="2">
    <location>
        <position position="128"/>
    </location>
</feature>
<dbReference type="EMBL" id="SPQT01000013">
    <property type="protein sequence ID" value="TFV45859.1"/>
    <property type="molecule type" value="Genomic_DNA"/>
</dbReference>